<feature type="transmembrane region" description="Helical" evidence="1">
    <location>
        <begin position="6"/>
        <end position="31"/>
    </location>
</feature>
<protein>
    <submittedName>
        <fullName evidence="3">Uncharacterized protein</fullName>
    </submittedName>
</protein>
<evidence type="ECO:0000313" key="3">
    <source>
        <dbReference type="EMBL" id="MDP2538886.1"/>
    </source>
</evidence>
<sequence length="132" mass="15632">MYDIWFYAFFWLIGMFFAFPICLIGIIWLFFQRPPANEKLTLQSIQIILNTIKTKENFQVFLRKFLKNFVVIPQDEKDSKLWFALVEKIAYCKLLDIDEVAIFRQELENANAGSEKQIVDLISNVLKTRKKG</sequence>
<reference evidence="2" key="2">
    <citation type="submission" date="2023-07" db="EMBL/GenBank/DDBJ databases">
        <authorList>
            <person name="Aydin F."/>
            <person name="Tarhane S."/>
            <person name="Saticioglu I.B."/>
            <person name="Karakaya E."/>
            <person name="Abay S."/>
            <person name="Guran O."/>
            <person name="Bozkurt E."/>
            <person name="Uzum N."/>
            <person name="Olgun K."/>
            <person name="Jablonski D."/>
        </authorList>
    </citation>
    <scope>NUCLEOTIDE SEQUENCE</scope>
    <source>
        <strain evidence="2">Faydin-H75</strain>
    </source>
</reference>
<reference evidence="2 4" key="3">
    <citation type="journal article" date="2024" name="Syst. Appl. Microbiol.">
        <title>Helicobacter cappadocius sp. nov., from lizards: The first psychrotrophic Helicobacter species.</title>
        <authorList>
            <person name="Aydin F."/>
            <person name="Tarhane S."/>
            <person name="Karakaya E."/>
            <person name="Abay S."/>
            <person name="Kayman T."/>
            <person name="Guran O."/>
            <person name="Bozkurt E."/>
            <person name="Uzum N."/>
            <person name="Avci A."/>
            <person name="Olgun K."/>
            <person name="Jablonski D."/>
            <person name="Guran C."/>
            <person name="Burcin Saticioglu I."/>
        </authorList>
    </citation>
    <scope>NUCLEOTIDE SEQUENCE [LARGE SCALE GENOMIC DNA]</scope>
    <source>
        <strain evidence="2">Faydin-H75</strain>
        <strain evidence="4">faydin-H76</strain>
    </source>
</reference>
<keyword evidence="1" id="KW-1133">Transmembrane helix</keyword>
<dbReference type="AlphaFoldDB" id="A0AA90PQH1"/>
<dbReference type="RefSeq" id="WP_305516689.1">
    <property type="nucleotide sequence ID" value="NZ_JAUPEV010000003.1"/>
</dbReference>
<evidence type="ECO:0000313" key="4">
    <source>
        <dbReference type="Proteomes" id="UP001177258"/>
    </source>
</evidence>
<dbReference type="EMBL" id="JAUYZK010000004">
    <property type="protein sequence ID" value="MDP2538886.1"/>
    <property type="molecule type" value="Genomic_DNA"/>
</dbReference>
<proteinExistence type="predicted"/>
<dbReference type="EMBL" id="JAUPEV010000003">
    <property type="protein sequence ID" value="MDO7252843.1"/>
    <property type="molecule type" value="Genomic_DNA"/>
</dbReference>
<reference evidence="3 5" key="1">
    <citation type="submission" date="2023-07" db="EMBL/GenBank/DDBJ databases">
        <title>Unpublished Manusciprt.</title>
        <authorList>
            <person name="Aydin F."/>
            <person name="Tarhane S."/>
            <person name="Saticioglu I.B."/>
            <person name="Karakaya E."/>
            <person name="Abay S."/>
            <person name="Guran O."/>
            <person name="Bozkurt E."/>
            <person name="Uzum N."/>
            <person name="Olgun K."/>
            <person name="Jablonski D."/>
        </authorList>
    </citation>
    <scope>NUCLEOTIDE SEQUENCE</scope>
    <source>
        <strain evidence="5">faydin-H75</strain>
        <strain evidence="3">Faydin-H76</strain>
    </source>
</reference>
<dbReference type="Proteomes" id="UP001177258">
    <property type="component" value="Unassembled WGS sequence"/>
</dbReference>
<organism evidence="3 4">
    <name type="scientific">Helicobacter cappadocius</name>
    <dbReference type="NCBI Taxonomy" id="3063998"/>
    <lineage>
        <taxon>Bacteria</taxon>
        <taxon>Pseudomonadati</taxon>
        <taxon>Campylobacterota</taxon>
        <taxon>Epsilonproteobacteria</taxon>
        <taxon>Campylobacterales</taxon>
        <taxon>Helicobacteraceae</taxon>
        <taxon>Helicobacter</taxon>
    </lineage>
</organism>
<keyword evidence="1" id="KW-0812">Transmembrane</keyword>
<name>A0AA90PQH1_9HELI</name>
<accession>A0AA90PQH1</accession>
<comment type="caution">
    <text evidence="3">The sequence shown here is derived from an EMBL/GenBank/DDBJ whole genome shotgun (WGS) entry which is preliminary data.</text>
</comment>
<gene>
    <name evidence="2" type="ORF">Q5I04_02805</name>
    <name evidence="3" type="ORF">Q5I06_03735</name>
</gene>
<keyword evidence="1" id="KW-0472">Membrane</keyword>
<evidence type="ECO:0000313" key="5">
    <source>
        <dbReference type="Proteomes" id="UP001240777"/>
    </source>
</evidence>
<evidence type="ECO:0000313" key="2">
    <source>
        <dbReference type="EMBL" id="MDO7252843.1"/>
    </source>
</evidence>
<keyword evidence="5" id="KW-1185">Reference proteome</keyword>
<dbReference type="Proteomes" id="UP001240777">
    <property type="component" value="Unassembled WGS sequence"/>
</dbReference>
<evidence type="ECO:0000256" key="1">
    <source>
        <dbReference type="SAM" id="Phobius"/>
    </source>
</evidence>